<sequence>MNPRGLRIGLTGGIGSGKSRAAEAWAALGAQRLDADAVARSLTAPGGAALADLQAAFGPDILAADGGLDRAAMRARAFADPAVRLRLEALLHPRIGAALRAALDAATGPVQVVEIPLLVEQHARWRPLLDRILVIDCPVERQIERTMARSGWPRAQVEAVIAQQASRAARLDVADAVIDNARDDPAALDAAVRALWARWLGTSPPGEGAHAPG</sequence>
<comment type="pathway">
    <text evidence="5">Cofactor biosynthesis; coenzyme A biosynthesis; CoA from (R)-pantothenate: step 5/5.</text>
</comment>
<dbReference type="GO" id="GO:0015937">
    <property type="term" value="P:coenzyme A biosynthetic process"/>
    <property type="evidence" value="ECO:0007669"/>
    <property type="project" value="UniProtKB-UniRule"/>
</dbReference>
<dbReference type="Pfam" id="PF01121">
    <property type="entry name" value="CoaE"/>
    <property type="match status" value="1"/>
</dbReference>
<evidence type="ECO:0000256" key="5">
    <source>
        <dbReference type="HAMAP-Rule" id="MF_00376"/>
    </source>
</evidence>
<dbReference type="InterPro" id="IPR027417">
    <property type="entry name" value="P-loop_NTPase"/>
</dbReference>
<dbReference type="GO" id="GO:0005524">
    <property type="term" value="F:ATP binding"/>
    <property type="evidence" value="ECO:0007669"/>
    <property type="project" value="UniProtKB-UniRule"/>
</dbReference>
<dbReference type="PANTHER" id="PTHR10695:SF46">
    <property type="entry name" value="BIFUNCTIONAL COENZYME A SYNTHASE-RELATED"/>
    <property type="match status" value="1"/>
</dbReference>
<feature type="binding site" evidence="5">
    <location>
        <begin position="15"/>
        <end position="20"/>
    </location>
    <ligand>
        <name>ATP</name>
        <dbReference type="ChEBI" id="CHEBI:30616"/>
    </ligand>
</feature>
<evidence type="ECO:0000256" key="1">
    <source>
        <dbReference type="ARBA" id="ARBA00009018"/>
    </source>
</evidence>
<keyword evidence="5 7" id="KW-0418">Kinase</keyword>
<evidence type="ECO:0000256" key="6">
    <source>
        <dbReference type="NCBIfam" id="TIGR00152"/>
    </source>
</evidence>
<reference evidence="7 8" key="1">
    <citation type="submission" date="2021-01" db="EMBL/GenBank/DDBJ databases">
        <title>Piscinibacter sp. Jin2 Genome sequencing and assembly.</title>
        <authorList>
            <person name="Kim I."/>
        </authorList>
    </citation>
    <scope>NUCLEOTIDE SEQUENCE [LARGE SCALE GENOMIC DNA]</scope>
    <source>
        <strain evidence="7 8">Jin2</strain>
    </source>
</reference>
<comment type="similarity">
    <text evidence="1 5">Belongs to the CoaE family.</text>
</comment>
<dbReference type="CDD" id="cd02022">
    <property type="entry name" value="DPCK"/>
    <property type="match status" value="1"/>
</dbReference>
<dbReference type="EC" id="2.7.1.24" evidence="5 6"/>
<dbReference type="Proteomes" id="UP000643207">
    <property type="component" value="Unassembled WGS sequence"/>
</dbReference>
<comment type="catalytic activity">
    <reaction evidence="5">
        <text>3'-dephospho-CoA + ATP = ADP + CoA + H(+)</text>
        <dbReference type="Rhea" id="RHEA:18245"/>
        <dbReference type="ChEBI" id="CHEBI:15378"/>
        <dbReference type="ChEBI" id="CHEBI:30616"/>
        <dbReference type="ChEBI" id="CHEBI:57287"/>
        <dbReference type="ChEBI" id="CHEBI:57328"/>
        <dbReference type="ChEBI" id="CHEBI:456216"/>
        <dbReference type="EC" id="2.7.1.24"/>
    </reaction>
</comment>
<dbReference type="NCBIfam" id="TIGR00152">
    <property type="entry name" value="dephospho-CoA kinase"/>
    <property type="match status" value="1"/>
</dbReference>
<dbReference type="RefSeq" id="WP_201824341.1">
    <property type="nucleotide sequence ID" value="NZ_JAERRA010000001.1"/>
</dbReference>
<comment type="caution">
    <text evidence="7">The sequence shown here is derived from an EMBL/GenBank/DDBJ whole genome shotgun (WGS) entry which is preliminary data.</text>
</comment>
<evidence type="ECO:0000313" key="8">
    <source>
        <dbReference type="Proteomes" id="UP000643207"/>
    </source>
</evidence>
<organism evidence="7 8">
    <name type="scientific">Aquariibacter lacus</name>
    <dbReference type="NCBI Taxonomy" id="2801332"/>
    <lineage>
        <taxon>Bacteria</taxon>
        <taxon>Pseudomonadati</taxon>
        <taxon>Pseudomonadota</taxon>
        <taxon>Betaproteobacteria</taxon>
        <taxon>Burkholderiales</taxon>
        <taxon>Sphaerotilaceae</taxon>
        <taxon>Aquariibacter</taxon>
    </lineage>
</organism>
<dbReference type="GO" id="GO:0005737">
    <property type="term" value="C:cytoplasm"/>
    <property type="evidence" value="ECO:0007669"/>
    <property type="project" value="UniProtKB-SubCell"/>
</dbReference>
<name>A0A9X0XDW6_9BURK</name>
<dbReference type="Gene3D" id="3.40.50.300">
    <property type="entry name" value="P-loop containing nucleotide triphosphate hydrolases"/>
    <property type="match status" value="1"/>
</dbReference>
<protein>
    <recommendedName>
        <fullName evidence="5 6">Dephospho-CoA kinase</fullName>
        <ecNumber evidence="5 6">2.7.1.24</ecNumber>
    </recommendedName>
    <alternativeName>
        <fullName evidence="5">Dephosphocoenzyme A kinase</fullName>
    </alternativeName>
</protein>
<keyword evidence="5" id="KW-0963">Cytoplasm</keyword>
<dbReference type="InterPro" id="IPR001977">
    <property type="entry name" value="Depp_CoAkinase"/>
</dbReference>
<keyword evidence="3 5" id="KW-0067">ATP-binding</keyword>
<accession>A0A9X0XDW6</accession>
<evidence type="ECO:0000256" key="3">
    <source>
        <dbReference type="ARBA" id="ARBA00022840"/>
    </source>
</evidence>
<dbReference type="PANTHER" id="PTHR10695">
    <property type="entry name" value="DEPHOSPHO-COA KINASE-RELATED"/>
    <property type="match status" value="1"/>
</dbReference>
<evidence type="ECO:0000256" key="2">
    <source>
        <dbReference type="ARBA" id="ARBA00022741"/>
    </source>
</evidence>
<keyword evidence="2 5" id="KW-0547">Nucleotide-binding</keyword>
<comment type="function">
    <text evidence="5">Catalyzes the phosphorylation of the 3'-hydroxyl group of dephosphocoenzyme A to form coenzyme A.</text>
</comment>
<proteinExistence type="inferred from homology"/>
<evidence type="ECO:0000313" key="7">
    <source>
        <dbReference type="EMBL" id="MBL0719156.1"/>
    </source>
</evidence>
<dbReference type="EMBL" id="JAERRA010000001">
    <property type="protein sequence ID" value="MBL0719156.1"/>
    <property type="molecule type" value="Genomic_DNA"/>
</dbReference>
<keyword evidence="5 7" id="KW-0808">Transferase</keyword>
<gene>
    <name evidence="5" type="primary">coaE</name>
    <name evidence="7" type="ORF">JI742_04555</name>
</gene>
<comment type="subcellular location">
    <subcellularLocation>
        <location evidence="5">Cytoplasm</location>
    </subcellularLocation>
</comment>
<keyword evidence="4 5" id="KW-0173">Coenzyme A biosynthesis</keyword>
<evidence type="ECO:0000256" key="4">
    <source>
        <dbReference type="ARBA" id="ARBA00022993"/>
    </source>
</evidence>
<dbReference type="GO" id="GO:0004140">
    <property type="term" value="F:dephospho-CoA kinase activity"/>
    <property type="evidence" value="ECO:0007669"/>
    <property type="project" value="UniProtKB-UniRule"/>
</dbReference>
<dbReference type="PROSITE" id="PS51219">
    <property type="entry name" value="DPCK"/>
    <property type="match status" value="1"/>
</dbReference>
<dbReference type="AlphaFoldDB" id="A0A9X0XDW6"/>
<keyword evidence="8" id="KW-1185">Reference proteome</keyword>
<dbReference type="HAMAP" id="MF_00376">
    <property type="entry name" value="Dephospho_CoA_kinase"/>
    <property type="match status" value="1"/>
</dbReference>
<dbReference type="SUPFAM" id="SSF52540">
    <property type="entry name" value="P-loop containing nucleoside triphosphate hydrolases"/>
    <property type="match status" value="1"/>
</dbReference>